<dbReference type="OrthoDB" id="4494979at2"/>
<dbReference type="GO" id="GO:0009099">
    <property type="term" value="P:L-valine biosynthetic process"/>
    <property type="evidence" value="ECO:0007669"/>
    <property type="project" value="TreeGrafter"/>
</dbReference>
<dbReference type="Pfam" id="PF00205">
    <property type="entry name" value="TPP_enzyme_M"/>
    <property type="match status" value="1"/>
</dbReference>
<feature type="domain" description="Thiamine pyrophosphate enzyme TPP-binding" evidence="5">
    <location>
        <begin position="396"/>
        <end position="541"/>
    </location>
</feature>
<dbReference type="SUPFAM" id="SSF52518">
    <property type="entry name" value="Thiamin diphosphate-binding fold (THDP-binding)"/>
    <property type="match status" value="2"/>
</dbReference>
<dbReference type="AlphaFoldDB" id="A8M7A8"/>
<organism evidence="7">
    <name type="scientific">Salinispora arenicola (strain CNS-205)</name>
    <dbReference type="NCBI Taxonomy" id="391037"/>
    <lineage>
        <taxon>Bacteria</taxon>
        <taxon>Bacillati</taxon>
        <taxon>Actinomycetota</taxon>
        <taxon>Actinomycetes</taxon>
        <taxon>Micromonosporales</taxon>
        <taxon>Micromonosporaceae</taxon>
        <taxon>Salinispora</taxon>
    </lineage>
</organism>
<evidence type="ECO:0000313" key="7">
    <source>
        <dbReference type="EMBL" id="ABV98781.1"/>
    </source>
</evidence>
<dbReference type="NCBIfam" id="NF006052">
    <property type="entry name" value="PRK08199.1"/>
    <property type="match status" value="1"/>
</dbReference>
<gene>
    <name evidence="7" type="ordered locus">Sare_2955</name>
</gene>
<evidence type="ECO:0000259" key="5">
    <source>
        <dbReference type="Pfam" id="PF02775"/>
    </source>
</evidence>
<dbReference type="InterPro" id="IPR045229">
    <property type="entry name" value="TPP_enz"/>
</dbReference>
<evidence type="ECO:0000259" key="6">
    <source>
        <dbReference type="Pfam" id="PF02776"/>
    </source>
</evidence>
<dbReference type="Gene3D" id="3.40.50.1220">
    <property type="entry name" value="TPP-binding domain"/>
    <property type="match status" value="1"/>
</dbReference>
<dbReference type="PANTHER" id="PTHR18968">
    <property type="entry name" value="THIAMINE PYROPHOSPHATE ENZYMES"/>
    <property type="match status" value="1"/>
</dbReference>
<dbReference type="KEGG" id="saq:Sare_2955"/>
<dbReference type="InterPro" id="IPR012000">
    <property type="entry name" value="Thiamin_PyroP_enz_cen_dom"/>
</dbReference>
<dbReference type="PATRIC" id="fig|391037.6.peg.2989"/>
<evidence type="ECO:0000256" key="1">
    <source>
        <dbReference type="ARBA" id="ARBA00007812"/>
    </source>
</evidence>
<dbReference type="Pfam" id="PF02776">
    <property type="entry name" value="TPP_enzyme_N"/>
    <property type="match status" value="1"/>
</dbReference>
<dbReference type="STRING" id="391037.Sare_2955"/>
<accession>A8M7A8</accession>
<dbReference type="CDD" id="cd07035">
    <property type="entry name" value="TPP_PYR_POX_like"/>
    <property type="match status" value="1"/>
</dbReference>
<proteinExistence type="inferred from homology"/>
<dbReference type="GO" id="GO:0005948">
    <property type="term" value="C:acetolactate synthase complex"/>
    <property type="evidence" value="ECO:0007669"/>
    <property type="project" value="TreeGrafter"/>
</dbReference>
<feature type="domain" description="Thiamine pyrophosphate enzyme central" evidence="4">
    <location>
        <begin position="200"/>
        <end position="337"/>
    </location>
</feature>
<keyword evidence="2 3" id="KW-0786">Thiamine pyrophosphate</keyword>
<name>A8M7A8_SALAI</name>
<dbReference type="Gene3D" id="3.40.50.970">
    <property type="match status" value="2"/>
</dbReference>
<evidence type="ECO:0000256" key="3">
    <source>
        <dbReference type="RuleBase" id="RU362132"/>
    </source>
</evidence>
<dbReference type="SUPFAM" id="SSF52467">
    <property type="entry name" value="DHS-like NAD/FAD-binding domain"/>
    <property type="match status" value="1"/>
</dbReference>
<feature type="domain" description="Thiamine pyrophosphate enzyme N-terminal TPP-binding" evidence="6">
    <location>
        <begin position="14"/>
        <end position="126"/>
    </location>
</feature>
<dbReference type="InterPro" id="IPR029061">
    <property type="entry name" value="THDP-binding"/>
</dbReference>
<dbReference type="InterPro" id="IPR011766">
    <property type="entry name" value="TPP_enzyme_TPP-bd"/>
</dbReference>
<protein>
    <submittedName>
        <fullName evidence="7">Thiamine pyrophosphate protein domain protein TPP-binding</fullName>
    </submittedName>
</protein>
<dbReference type="GO" id="GO:0030976">
    <property type="term" value="F:thiamine pyrophosphate binding"/>
    <property type="evidence" value="ECO:0007669"/>
    <property type="project" value="InterPro"/>
</dbReference>
<dbReference type="GO" id="GO:0003984">
    <property type="term" value="F:acetolactate synthase activity"/>
    <property type="evidence" value="ECO:0007669"/>
    <property type="project" value="TreeGrafter"/>
</dbReference>
<dbReference type="InterPro" id="IPR029035">
    <property type="entry name" value="DHS-like_NAD/FAD-binding_dom"/>
</dbReference>
<reference evidence="7" key="1">
    <citation type="submission" date="2007-10" db="EMBL/GenBank/DDBJ databases">
        <title>Complete sequence of Salinispora arenicola CNS-205.</title>
        <authorList>
            <consortium name="US DOE Joint Genome Institute"/>
            <person name="Copeland A."/>
            <person name="Lucas S."/>
            <person name="Lapidus A."/>
            <person name="Barry K."/>
            <person name="Glavina del Rio T."/>
            <person name="Dalin E."/>
            <person name="Tice H."/>
            <person name="Pitluck S."/>
            <person name="Foster B."/>
            <person name="Schmutz J."/>
            <person name="Larimer F."/>
            <person name="Land M."/>
            <person name="Hauser L."/>
            <person name="Kyrpides N."/>
            <person name="Ivanova N."/>
            <person name="Jensen P.R."/>
            <person name="Moore B.S."/>
            <person name="Penn K."/>
            <person name="Jenkins C."/>
            <person name="Udwary D."/>
            <person name="Xiang L."/>
            <person name="Gontang E."/>
            <person name="Richardson P."/>
        </authorList>
    </citation>
    <scope>NUCLEOTIDE SEQUENCE [LARGE SCALE GENOMIC DNA]</scope>
    <source>
        <strain evidence="7">CNS-205</strain>
    </source>
</reference>
<dbReference type="CDD" id="cd00568">
    <property type="entry name" value="TPP_enzymes"/>
    <property type="match status" value="1"/>
</dbReference>
<dbReference type="GO" id="GO:0050660">
    <property type="term" value="F:flavin adenine dinucleotide binding"/>
    <property type="evidence" value="ECO:0007669"/>
    <property type="project" value="TreeGrafter"/>
</dbReference>
<dbReference type="HOGENOM" id="CLU_013748_3_4_11"/>
<dbReference type="eggNOG" id="COG0028">
    <property type="taxonomic scope" value="Bacteria"/>
</dbReference>
<dbReference type="InterPro" id="IPR012001">
    <property type="entry name" value="Thiamin_PyroP_enz_TPP-bd_dom"/>
</dbReference>
<comment type="similarity">
    <text evidence="1 3">Belongs to the TPP enzyme family.</text>
</comment>
<evidence type="ECO:0000259" key="4">
    <source>
        <dbReference type="Pfam" id="PF00205"/>
    </source>
</evidence>
<dbReference type="PANTHER" id="PTHR18968:SF120">
    <property type="entry name" value="ACETOLACTATE SYNTHASE LARGE SUBUNIT"/>
    <property type="match status" value="1"/>
</dbReference>
<sequence>MNGIPGHPPGQPRTAATTLVAALLGHDVDRVFCVAGESYLAVLDALYDTPTVEVVTCRHEASAAFAAVADAKLTGRAGVCLVSRGPGATNAGIAVHSAAQDATPLVLLVGHVPRSEIGTDAFQEIDPRAFSGLAKQVLVLLDPARTGEFVARAFRVAEAGTRGPVVLVLPEDVLAMSDPVTPVPARWAAAAPVAAAEDLQAVRALLARSRRPLLVAGGDLSGDRGRCLLREVAHRHRFPVVTSNKRQDLLDNRDSCYAGHLHNNTQERQIAALDRADLVLAVGTRLDDVTTCGRRLPRPGRPDQPLVHVHADPQRLGRTHPPAVGLACDPVAFLGQLALEPAYPDAGRETWIDELHAIEVEKAVWSEHPSDDGVAFGAVVAGLDELTDGDVVVAVDSGTFTSWLYRYLRLSGEGRMLGVGSSAMGFGVPAGVAAALRTRRPVVVVVGDGGFLMTGSELATAVSHRLPLVVLVANNGSYGTIRLHQEREFPGRVIATDLSNPDFVQLARAFGALGLIVQAEEDVEPCLARALAHGGPVVVDVRTSLSWITAYRRMRTRVAADVGSA</sequence>
<dbReference type="GO" id="GO:0009097">
    <property type="term" value="P:isoleucine biosynthetic process"/>
    <property type="evidence" value="ECO:0007669"/>
    <property type="project" value="TreeGrafter"/>
</dbReference>
<evidence type="ECO:0000256" key="2">
    <source>
        <dbReference type="ARBA" id="ARBA00023052"/>
    </source>
</evidence>
<dbReference type="Pfam" id="PF02775">
    <property type="entry name" value="TPP_enzyme_C"/>
    <property type="match status" value="1"/>
</dbReference>
<dbReference type="GO" id="GO:0000287">
    <property type="term" value="F:magnesium ion binding"/>
    <property type="evidence" value="ECO:0007669"/>
    <property type="project" value="InterPro"/>
</dbReference>
<dbReference type="EMBL" id="CP000850">
    <property type="protein sequence ID" value="ABV98781.1"/>
    <property type="molecule type" value="Genomic_DNA"/>
</dbReference>